<evidence type="ECO:0000259" key="8">
    <source>
        <dbReference type="PROSITE" id="PS50059"/>
    </source>
</evidence>
<comment type="catalytic activity">
    <reaction evidence="1 4">
        <text>[protein]-peptidylproline (omega=180) = [protein]-peptidylproline (omega=0)</text>
        <dbReference type="Rhea" id="RHEA:16237"/>
        <dbReference type="Rhea" id="RHEA-COMP:10747"/>
        <dbReference type="Rhea" id="RHEA-COMP:10748"/>
        <dbReference type="ChEBI" id="CHEBI:83833"/>
        <dbReference type="ChEBI" id="CHEBI:83834"/>
        <dbReference type="EC" id="5.2.1.8"/>
    </reaction>
</comment>
<feature type="compositionally biased region" description="Basic and acidic residues" evidence="6">
    <location>
        <begin position="73"/>
        <end position="84"/>
    </location>
</feature>
<feature type="coiled-coil region" evidence="5">
    <location>
        <begin position="187"/>
        <end position="214"/>
    </location>
</feature>
<keyword evidence="7" id="KW-0732">Signal</keyword>
<evidence type="ECO:0000256" key="5">
    <source>
        <dbReference type="SAM" id="Coils"/>
    </source>
</evidence>
<feature type="compositionally biased region" description="Polar residues" evidence="6">
    <location>
        <begin position="47"/>
        <end position="69"/>
    </location>
</feature>
<reference evidence="10" key="1">
    <citation type="submission" date="2015-03" db="EMBL/GenBank/DDBJ databases">
        <authorList>
            <consortium name="Pathogen Informatics"/>
        </authorList>
    </citation>
    <scope>NUCLEOTIDE SEQUENCE [LARGE SCALE GENOMIC DNA]</scope>
    <source>
        <strain evidence="10">R148</strain>
    </source>
</reference>
<organism evidence="9 10">
    <name type="scientific">Yersinia intermedia</name>
    <dbReference type="NCBI Taxonomy" id="631"/>
    <lineage>
        <taxon>Bacteria</taxon>
        <taxon>Pseudomonadati</taxon>
        <taxon>Pseudomonadota</taxon>
        <taxon>Gammaproteobacteria</taxon>
        <taxon>Enterobacterales</taxon>
        <taxon>Yersiniaceae</taxon>
        <taxon>Yersinia</taxon>
    </lineage>
</organism>
<dbReference type="Gene3D" id="1.10.287.460">
    <property type="entry name" value="Peptidyl-prolyl cis-trans isomerase, FKBP-type, N-terminal domain"/>
    <property type="match status" value="1"/>
</dbReference>
<feature type="signal peptide" evidence="7">
    <location>
        <begin position="1"/>
        <end position="23"/>
    </location>
</feature>
<evidence type="ECO:0000313" key="9">
    <source>
        <dbReference type="EMBL" id="CRY55666.1"/>
    </source>
</evidence>
<dbReference type="PROSITE" id="PS50059">
    <property type="entry name" value="FKBP_PPIASE"/>
    <property type="match status" value="1"/>
</dbReference>
<protein>
    <recommendedName>
        <fullName evidence="2 4">peptidylprolyl isomerase</fullName>
        <ecNumber evidence="2 4">5.2.1.8</ecNumber>
    </recommendedName>
</protein>
<feature type="chain" id="PRO_5005220754" description="peptidylprolyl isomerase" evidence="7">
    <location>
        <begin position="24"/>
        <end position="437"/>
    </location>
</feature>
<dbReference type="EC" id="5.2.1.8" evidence="2 4"/>
<dbReference type="RefSeq" id="WP_072102542.1">
    <property type="nucleotide sequence ID" value="NZ_CWJI01000007.1"/>
</dbReference>
<feature type="coiled-coil region" evidence="5">
    <location>
        <begin position="278"/>
        <end position="305"/>
    </location>
</feature>
<evidence type="ECO:0000313" key="10">
    <source>
        <dbReference type="Proteomes" id="UP000043316"/>
    </source>
</evidence>
<dbReference type="InterPro" id="IPR046357">
    <property type="entry name" value="PPIase_dom_sf"/>
</dbReference>
<evidence type="ECO:0000256" key="2">
    <source>
        <dbReference type="ARBA" id="ARBA00013194"/>
    </source>
</evidence>
<dbReference type="EMBL" id="CWJI01000007">
    <property type="protein sequence ID" value="CRY55666.1"/>
    <property type="molecule type" value="Genomic_DNA"/>
</dbReference>
<dbReference type="Pfam" id="PF00254">
    <property type="entry name" value="FKBP_C"/>
    <property type="match status" value="1"/>
</dbReference>
<evidence type="ECO:0000256" key="3">
    <source>
        <dbReference type="ARBA" id="ARBA00023110"/>
    </source>
</evidence>
<evidence type="ECO:0000256" key="1">
    <source>
        <dbReference type="ARBA" id="ARBA00000971"/>
    </source>
</evidence>
<feature type="domain" description="PPIase FKBP-type" evidence="8">
    <location>
        <begin position="342"/>
        <end position="428"/>
    </location>
</feature>
<accession>A0A0H5MF18</accession>
<dbReference type="GO" id="GO:0003755">
    <property type="term" value="F:peptidyl-prolyl cis-trans isomerase activity"/>
    <property type="evidence" value="ECO:0007669"/>
    <property type="project" value="UniProtKB-KW"/>
</dbReference>
<keyword evidence="3 4" id="KW-0697">Rotamase</keyword>
<dbReference type="SUPFAM" id="SSF54534">
    <property type="entry name" value="FKBP-like"/>
    <property type="match status" value="1"/>
</dbReference>
<evidence type="ECO:0000256" key="7">
    <source>
        <dbReference type="SAM" id="SignalP"/>
    </source>
</evidence>
<dbReference type="AlphaFoldDB" id="A0A0H5MF18"/>
<name>A0A0H5MF18_YERIN</name>
<dbReference type="InterPro" id="IPR036944">
    <property type="entry name" value="PPIase_FKBP_N_sf"/>
</dbReference>
<evidence type="ECO:0000256" key="6">
    <source>
        <dbReference type="SAM" id="MobiDB-lite"/>
    </source>
</evidence>
<dbReference type="InterPro" id="IPR000774">
    <property type="entry name" value="PPIase_FKBP_N"/>
</dbReference>
<dbReference type="Pfam" id="PF01346">
    <property type="entry name" value="FKBP_N"/>
    <property type="match status" value="1"/>
</dbReference>
<dbReference type="Proteomes" id="UP000043316">
    <property type="component" value="Unassembled WGS sequence"/>
</dbReference>
<dbReference type="GO" id="GO:0006457">
    <property type="term" value="P:protein folding"/>
    <property type="evidence" value="ECO:0007669"/>
    <property type="project" value="InterPro"/>
</dbReference>
<evidence type="ECO:0000256" key="4">
    <source>
        <dbReference type="PROSITE-ProRule" id="PRU00277"/>
    </source>
</evidence>
<feature type="region of interest" description="Disordered" evidence="6">
    <location>
        <begin position="47"/>
        <end position="84"/>
    </location>
</feature>
<dbReference type="Gene3D" id="3.10.50.40">
    <property type="match status" value="1"/>
</dbReference>
<sequence>MIQTWRALATLLGSLLLSTTSLAASYQNKADIPALLQFAEQYNEQVKAPITSSSPPLRTSSGNQPTISGAQKARIDQQTRPRSEYWQTKDKKIQRQNTEIMQLKARVAQMQQCPATTAATLDFIALGQLAQRFRQALAITPTEQQAKTKIFQLQQQWESDRSALLQQLSSVKADNQALAASTDSQKNLLIQAELDNKVKELANARAESASLQARSPRQVTGDALKDIQPREDYAAGVSLGEEILQMQEERQRWGVISDKQMILAGIADTFAGKRVLVDDELNKVLATAEKKVADAREKISVAQRQKGTTYTNEFKKDKRVRQASSGFWYRIDYAGDIEIPSTASVDVIVKETLIDGTVIQDMDANGATLSQPLADFPPLFKEAISLLKKHGSMTLVVPPELAYGEKGYPPKVPPNATMIYTLRIAEVYPEASKSAWN</sequence>
<gene>
    <name evidence="9" type="primary">fkpA_1</name>
    <name evidence="9" type="ORF">ERS008476_02667</name>
</gene>
<keyword evidence="5" id="KW-0175">Coiled coil</keyword>
<dbReference type="InterPro" id="IPR001179">
    <property type="entry name" value="PPIase_FKBP_dom"/>
</dbReference>
<keyword evidence="4 9" id="KW-0413">Isomerase</keyword>
<proteinExistence type="predicted"/>